<keyword evidence="1" id="KW-1133">Transmembrane helix</keyword>
<keyword evidence="1" id="KW-0812">Transmembrane</keyword>
<comment type="caution">
    <text evidence="2">The sequence shown here is derived from an EMBL/GenBank/DDBJ whole genome shotgun (WGS) entry which is preliminary data.</text>
</comment>
<accession>A0ABQ4P0C5</accession>
<proteinExistence type="predicted"/>
<evidence type="ECO:0000256" key="1">
    <source>
        <dbReference type="SAM" id="Phobius"/>
    </source>
</evidence>
<protein>
    <submittedName>
        <fullName evidence="2">Conjugal transfer protein TraN</fullName>
    </submittedName>
</protein>
<dbReference type="EMBL" id="BPEU01000013">
    <property type="protein sequence ID" value="GIU40927.1"/>
    <property type="molecule type" value="Genomic_DNA"/>
</dbReference>
<dbReference type="Pfam" id="PF06986">
    <property type="entry name" value="F_T4SS_TraN"/>
    <property type="match status" value="2"/>
</dbReference>
<name>A0ABQ4P0C5_SHECO</name>
<feature type="transmembrane region" description="Helical" evidence="1">
    <location>
        <begin position="12"/>
        <end position="36"/>
    </location>
</feature>
<reference evidence="2 3" key="1">
    <citation type="submission" date="2021-05" db="EMBL/GenBank/DDBJ databases">
        <title>Molecular characterization for Shewanella algae harboring chromosomal blaOXA-55-like strains isolated from clinical and environment sample.</title>
        <authorList>
            <person name="Ohama Y."/>
            <person name="Aoki K."/>
            <person name="Harada S."/>
            <person name="Moriya K."/>
            <person name="Ishii Y."/>
            <person name="Tateda K."/>
        </authorList>
    </citation>
    <scope>NUCLEOTIDE SEQUENCE [LARGE SCALE GENOMIC DNA]</scope>
    <source>
        <strain evidence="2 3">MBTL60-118</strain>
    </source>
</reference>
<gene>
    <name evidence="2" type="primary">trhN</name>
    <name evidence="2" type="ORF">TUM3794_20050</name>
</gene>
<dbReference type="RefSeq" id="WP_220756887.1">
    <property type="nucleotide sequence ID" value="NZ_BPEU01000013.1"/>
</dbReference>
<evidence type="ECO:0000313" key="2">
    <source>
        <dbReference type="EMBL" id="GIU40927.1"/>
    </source>
</evidence>
<keyword evidence="1" id="KW-0472">Membrane</keyword>
<keyword evidence="3" id="KW-1185">Reference proteome</keyword>
<organism evidence="2 3">
    <name type="scientific">Shewanella colwelliana</name>
    <name type="common">Alteromonas colwelliana</name>
    <dbReference type="NCBI Taxonomy" id="23"/>
    <lineage>
        <taxon>Bacteria</taxon>
        <taxon>Pseudomonadati</taxon>
        <taxon>Pseudomonadota</taxon>
        <taxon>Gammaproteobacteria</taxon>
        <taxon>Alteromonadales</taxon>
        <taxon>Shewanellaceae</taxon>
        <taxon>Shewanella</taxon>
    </lineage>
</organism>
<dbReference type="InterPro" id="IPR014121">
    <property type="entry name" value="TraN_Ftype"/>
</dbReference>
<sequence length="1070" mass="118377">MLGRVIFRNLCVYFTSICMIGGGLHWAFFFTLVGAITPFDVYAVDEINNQLNQKYDLSTPKNVDGTNVFNKVMDTAENTVSTTRDLELEVLSRPANPANNIDFSDYPELDFQEVFKNAMGAGLPGESNVKAPSMSNGSDVDAQYYEKGGVTFSRDENGNLVTTTVPESERGAKVTSIKGSEVFTNQQGRDDEEFNAPANYGDEDAYIEDLKVQYGKTESGKTMSSSAYRAILKGVEENPAPKIKSNAYFFEKGNQAIDDAQHGNGIWSQSCVDETVTETEQKRIPVWEPKICQRPNHQNINFCQVERVLEKNPDTDLVKLEFEGNFGQSWGDLLVVSVNFKDGTARILDPIAPDPQSNAQFSYDVDQVDFSLFCERAKSRVTLLSSSNWKDSPVGKKRDESINIVVEQEPSCNNGLEGVFRISDRTTGKYYDDYDITGSFQFEIQTSDYREVFIENPAGCASSIGWRPGPYPCEGDSCYQSTAPKNEFCTFDQWEIIEQGTNHYPQWVIESLNQMFETDPNPAKLYDAQTDGAGGYHVASWVINAKGYSCDPLMGNDYCVSILNPDTQEFEQKCYSYEEFTNVEGSCKQYEDNALCEKTGSSCVEGWLDESSGTCYMYSDDYRCDVSNPIEITSTKTTNVCSSMLPCMGNDCSYGEEESNSQFEKAMLLGSIAQQVDDDASCANSDPNTCEIFPGEYEYCSWEVSGLGNNCCEAPSGIDYLALAAMGYKMMQSEAFKKVSSTLSGGVTEQMADKIGGMYSDFTTMLVDGWNAGASAVVDFASSVMGDPEFMQGAVDAIQIGGETAAEGVVDTLMHQMQQQLYTFLNDLLPDALADMIFQEATQDMINKGAAQAGDLVLGEMASTIMSIISFVGLIYTIYNVVKILANLLTQCDDNEQDMGVKLAQKQCFKVGNKYCAKDVLGVCYLRRQDWCCYSSMLSRIIADQGSKQIGKDMAECPGFTIEEFGRIDFDRLDLSEWLSTMYEADILSTTGYDIDRLTGSGRMLGNLSCEGSDDPECQEMTRKTADERAAEQFNGDASGISNQLKDTFDPDQIDCSVYPRPMICELNGG</sequence>
<dbReference type="Proteomes" id="UP000773469">
    <property type="component" value="Unassembled WGS sequence"/>
</dbReference>
<evidence type="ECO:0000313" key="3">
    <source>
        <dbReference type="Proteomes" id="UP000773469"/>
    </source>
</evidence>